<dbReference type="AlphaFoldDB" id="A0A1Y2BL65"/>
<feature type="compositionally biased region" description="Low complexity" evidence="1">
    <location>
        <begin position="466"/>
        <end position="480"/>
    </location>
</feature>
<gene>
    <name evidence="3" type="ORF">BCR39DRAFT_515072</name>
</gene>
<evidence type="ECO:0000259" key="2">
    <source>
        <dbReference type="PROSITE" id="PS50234"/>
    </source>
</evidence>
<dbReference type="STRING" id="71784.A0A1Y2BL65"/>
<feature type="compositionally biased region" description="Pro residues" evidence="1">
    <location>
        <begin position="508"/>
        <end position="517"/>
    </location>
</feature>
<dbReference type="PROSITE" id="PS50234">
    <property type="entry name" value="VWFA"/>
    <property type="match status" value="1"/>
</dbReference>
<feature type="compositionally biased region" description="Basic and acidic residues" evidence="1">
    <location>
        <begin position="283"/>
        <end position="299"/>
    </location>
</feature>
<proteinExistence type="predicted"/>
<dbReference type="Proteomes" id="UP000193986">
    <property type="component" value="Unassembled WGS sequence"/>
</dbReference>
<accession>A0A1Y2BL65</accession>
<dbReference type="EMBL" id="MCFC01000002">
    <property type="protein sequence ID" value="ORY34835.1"/>
    <property type="molecule type" value="Genomic_DNA"/>
</dbReference>
<dbReference type="InterPro" id="IPR003903">
    <property type="entry name" value="UIM_dom"/>
</dbReference>
<reference evidence="3 4" key="1">
    <citation type="submission" date="2016-07" db="EMBL/GenBank/DDBJ databases">
        <title>Pervasive Adenine N6-methylation of Active Genes in Fungi.</title>
        <authorList>
            <consortium name="DOE Joint Genome Institute"/>
            <person name="Mondo S.J."/>
            <person name="Dannebaum R.O."/>
            <person name="Kuo R.C."/>
            <person name="Labutti K."/>
            <person name="Haridas S."/>
            <person name="Kuo A."/>
            <person name="Salamov A."/>
            <person name="Ahrendt S.R."/>
            <person name="Lipzen A."/>
            <person name="Sullivan W."/>
            <person name="Andreopoulos W.B."/>
            <person name="Clum A."/>
            <person name="Lindquist E."/>
            <person name="Daum C."/>
            <person name="Ramamoorthy G.K."/>
            <person name="Gryganskyi A."/>
            <person name="Culley D."/>
            <person name="Magnuson J.K."/>
            <person name="James T.Y."/>
            <person name="O'Malley M.A."/>
            <person name="Stajich J.E."/>
            <person name="Spatafora J.W."/>
            <person name="Visel A."/>
            <person name="Grigoriev I.V."/>
        </authorList>
    </citation>
    <scope>NUCLEOTIDE SEQUENCE [LARGE SCALE GENOMIC DNA]</scope>
    <source>
        <strain evidence="3 4">68-887.2</strain>
    </source>
</reference>
<organism evidence="3 4">
    <name type="scientific">Naematelia encephala</name>
    <dbReference type="NCBI Taxonomy" id="71784"/>
    <lineage>
        <taxon>Eukaryota</taxon>
        <taxon>Fungi</taxon>
        <taxon>Dikarya</taxon>
        <taxon>Basidiomycota</taxon>
        <taxon>Agaricomycotina</taxon>
        <taxon>Tremellomycetes</taxon>
        <taxon>Tremellales</taxon>
        <taxon>Naemateliaceae</taxon>
        <taxon>Naematelia</taxon>
    </lineage>
</organism>
<dbReference type="OrthoDB" id="2142040at2759"/>
<name>A0A1Y2BL65_9TREE</name>
<feature type="compositionally biased region" description="Polar residues" evidence="1">
    <location>
        <begin position="427"/>
        <end position="465"/>
    </location>
</feature>
<evidence type="ECO:0000313" key="3">
    <source>
        <dbReference type="EMBL" id="ORY34835.1"/>
    </source>
</evidence>
<dbReference type="PROSITE" id="PS50330">
    <property type="entry name" value="UIM"/>
    <property type="match status" value="1"/>
</dbReference>
<feature type="compositionally biased region" description="Low complexity" evidence="1">
    <location>
        <begin position="176"/>
        <end position="199"/>
    </location>
</feature>
<feature type="compositionally biased region" description="Polar residues" evidence="1">
    <location>
        <begin position="377"/>
        <end position="397"/>
    </location>
</feature>
<dbReference type="SUPFAM" id="SSF53300">
    <property type="entry name" value="vWA-like"/>
    <property type="match status" value="1"/>
</dbReference>
<protein>
    <recommendedName>
        <fullName evidence="2">VWFA domain-containing protein</fullName>
    </recommendedName>
</protein>
<evidence type="ECO:0000313" key="4">
    <source>
        <dbReference type="Proteomes" id="UP000193986"/>
    </source>
</evidence>
<dbReference type="InParanoid" id="A0A1Y2BL65"/>
<dbReference type="PANTHER" id="PTHR34706:SF1">
    <property type="entry name" value="VWFA DOMAIN-CONTAINING PROTEIN"/>
    <property type="match status" value="1"/>
</dbReference>
<feature type="compositionally biased region" description="Polar residues" evidence="1">
    <location>
        <begin position="539"/>
        <end position="550"/>
    </location>
</feature>
<feature type="compositionally biased region" description="Polar residues" evidence="1">
    <location>
        <begin position="102"/>
        <end position="116"/>
    </location>
</feature>
<feature type="region of interest" description="Disordered" evidence="1">
    <location>
        <begin position="176"/>
        <end position="254"/>
    </location>
</feature>
<dbReference type="PANTHER" id="PTHR34706">
    <property type="entry name" value="SLR1338 PROTEIN"/>
    <property type="match status" value="1"/>
</dbReference>
<comment type="caution">
    <text evidence="3">The sequence shown here is derived from an EMBL/GenBank/DDBJ whole genome shotgun (WGS) entry which is preliminary data.</text>
</comment>
<feature type="compositionally biased region" description="Pro residues" evidence="1">
    <location>
        <begin position="215"/>
        <end position="226"/>
    </location>
</feature>
<dbReference type="SMART" id="SM00327">
    <property type="entry name" value="VWA"/>
    <property type="match status" value="1"/>
</dbReference>
<feature type="compositionally biased region" description="Low complexity" evidence="1">
    <location>
        <begin position="117"/>
        <end position="136"/>
    </location>
</feature>
<dbReference type="Gene3D" id="3.40.50.410">
    <property type="entry name" value="von Willebrand factor, type A domain"/>
    <property type="match status" value="1"/>
</dbReference>
<feature type="region of interest" description="Disordered" evidence="1">
    <location>
        <begin position="87"/>
        <end position="164"/>
    </location>
</feature>
<dbReference type="InterPro" id="IPR002035">
    <property type="entry name" value="VWF_A"/>
</dbReference>
<dbReference type="InterPro" id="IPR036465">
    <property type="entry name" value="vWFA_dom_sf"/>
</dbReference>
<feature type="compositionally biased region" description="Basic and acidic residues" evidence="1">
    <location>
        <begin position="243"/>
        <end position="254"/>
    </location>
</feature>
<keyword evidence="4" id="KW-1185">Reference proteome</keyword>
<feature type="region of interest" description="Disordered" evidence="1">
    <location>
        <begin position="354"/>
        <end position="594"/>
    </location>
</feature>
<evidence type="ECO:0000256" key="1">
    <source>
        <dbReference type="SAM" id="MobiDB-lite"/>
    </source>
</evidence>
<sequence length="841" mass="89814">MSSRRPNQYRVSPMITADSVYYALSHRQAGDPEYQKAVIRSYVDVKMARGKTRVEASLKLETLEREYPNLAPAFHAVRAEFGLPPSRVLRPLPTSTPPSSLGRATTSTTSRPSNARASTGASSTGSTPLRRTATAPRPAPTQQAVENGEELPPPPYTRTDPEPDSTRLLQERLAAGAEASAHLASTTSTPAPTTAYAPPAGSPPQSRPATVYAAPPSPTPRRPSQPPQQSRPFSPDAQPSDEEGARAWEESQLEEAKRLSLAAQREQEELDEAVRLSLAEAERQAFEQSRNGEADELNSRRVSSYNPQPVAEGSNHRRVISDAGANGRPDVQGLNDGVQNMSMAGGVPGAWNFGESSQGHADLLGEDEEHLPPPTLTPSKTGAGTSMQSKNPFLSIQEQEEIDAGSGEPGYMGDADFASLEFPAGESSGNGEMTTPTLANTKDLPQNLSPSQAYGFSQQFNLAQKSSGTSLRSSAGSARTQVNYQTPSNSPPQTKALQPPPPEEEIYAPPPGPPPPHLRIDAPAPRLPPRKEIIASPTVPVTSDEPSTGSRARRPLPRPTSIGAQGRVVSGALPPEMIPPSSAGWPSQVPGGTADAIGARNDVVSPTIPVVNGEDPLEMLKEYDTVFLVDDSASMAGERWEQARAALMGVADIASRYDQDGVDLYFLNSKRVGKELRGASEVEDVFAGLIPKGNTPTGARLELILREYMTRLERYTGSGPMSPGLNSPGQTQLGEGEEVRPMNLIVITDGAPTDDPASVLIAVAKRLDRGDYPLSQIGVQFLQIGNDPEAREALQELDDGLAATHGVRDMVDTVLFSGEEMTANLIIKALLGGINRRLDRR</sequence>
<feature type="region of interest" description="Disordered" evidence="1">
    <location>
        <begin position="283"/>
        <end position="330"/>
    </location>
</feature>
<feature type="domain" description="VWFA" evidence="2">
    <location>
        <begin position="624"/>
        <end position="834"/>
    </location>
</feature>
<feature type="compositionally biased region" description="Low complexity" evidence="1">
    <location>
        <begin position="91"/>
        <end position="101"/>
    </location>
</feature>